<proteinExistence type="predicted"/>
<feature type="signal peptide" evidence="2">
    <location>
        <begin position="1"/>
        <end position="23"/>
    </location>
</feature>
<protein>
    <submittedName>
        <fullName evidence="3">Uncharacterized protein</fullName>
    </submittedName>
</protein>
<evidence type="ECO:0000313" key="4">
    <source>
        <dbReference type="Proteomes" id="UP000604083"/>
    </source>
</evidence>
<organism evidence="3 4">
    <name type="scientific">Roseibacillus ishigakijimensis</name>
    <dbReference type="NCBI Taxonomy" id="454146"/>
    <lineage>
        <taxon>Bacteria</taxon>
        <taxon>Pseudomonadati</taxon>
        <taxon>Verrucomicrobiota</taxon>
        <taxon>Verrucomicrobiia</taxon>
        <taxon>Verrucomicrobiales</taxon>
        <taxon>Verrucomicrobiaceae</taxon>
        <taxon>Roseibacillus</taxon>
    </lineage>
</organism>
<dbReference type="RefSeq" id="WP_200390384.1">
    <property type="nucleotide sequence ID" value="NZ_JAENIO010000004.1"/>
</dbReference>
<gene>
    <name evidence="3" type="ORF">JIN78_02650</name>
</gene>
<evidence type="ECO:0000313" key="3">
    <source>
        <dbReference type="EMBL" id="MBK1832950.1"/>
    </source>
</evidence>
<name>A0A934RRJ8_9BACT</name>
<sequence length="178" mass="18432">MKNWTLFRSLASAGACLAAGALASCTPYPPQAPLAYGGPRISPPSDYRSAELGNEGSDYREAGSGGSSYQPPSRLNNNSSASQSRPGYQPPAPSPATSENRPAQTSSGEIPVAMSSLKPNTVISPYPPYNVLDTTGASSGDKLCDPSTIPIDPATGKPYVDPATGLPDVKRGKYFIVP</sequence>
<feature type="region of interest" description="Disordered" evidence="1">
    <location>
        <begin position="136"/>
        <end position="156"/>
    </location>
</feature>
<dbReference type="EMBL" id="JAENIO010000004">
    <property type="protein sequence ID" value="MBK1832950.1"/>
    <property type="molecule type" value="Genomic_DNA"/>
</dbReference>
<comment type="caution">
    <text evidence="3">The sequence shown here is derived from an EMBL/GenBank/DDBJ whole genome shotgun (WGS) entry which is preliminary data.</text>
</comment>
<feature type="compositionally biased region" description="Polar residues" evidence="1">
    <location>
        <begin position="95"/>
        <end position="108"/>
    </location>
</feature>
<feature type="chain" id="PRO_5038085676" evidence="2">
    <location>
        <begin position="24"/>
        <end position="178"/>
    </location>
</feature>
<accession>A0A934RRJ8</accession>
<feature type="region of interest" description="Disordered" evidence="1">
    <location>
        <begin position="32"/>
        <end position="108"/>
    </location>
</feature>
<evidence type="ECO:0000256" key="2">
    <source>
        <dbReference type="SAM" id="SignalP"/>
    </source>
</evidence>
<keyword evidence="2" id="KW-0732">Signal</keyword>
<feature type="compositionally biased region" description="Polar residues" evidence="1">
    <location>
        <begin position="67"/>
        <end position="86"/>
    </location>
</feature>
<reference evidence="3" key="1">
    <citation type="submission" date="2021-01" db="EMBL/GenBank/DDBJ databases">
        <title>Modified the classification status of verrucomicrobia.</title>
        <authorList>
            <person name="Feng X."/>
        </authorList>
    </citation>
    <scope>NUCLEOTIDE SEQUENCE</scope>
    <source>
        <strain evidence="3">KCTC 12986</strain>
    </source>
</reference>
<evidence type="ECO:0000256" key="1">
    <source>
        <dbReference type="SAM" id="MobiDB-lite"/>
    </source>
</evidence>
<keyword evidence="4" id="KW-1185">Reference proteome</keyword>
<dbReference type="AlphaFoldDB" id="A0A934RRJ8"/>
<dbReference type="PROSITE" id="PS51257">
    <property type="entry name" value="PROKAR_LIPOPROTEIN"/>
    <property type="match status" value="1"/>
</dbReference>
<dbReference type="Proteomes" id="UP000604083">
    <property type="component" value="Unassembled WGS sequence"/>
</dbReference>